<proteinExistence type="predicted"/>
<dbReference type="Pfam" id="PF00172">
    <property type="entry name" value="Zn_clus"/>
    <property type="match status" value="1"/>
</dbReference>
<keyword evidence="9" id="KW-1185">Reference proteome</keyword>
<dbReference type="InterPro" id="IPR036864">
    <property type="entry name" value="Zn2-C6_fun-type_DNA-bd_sf"/>
</dbReference>
<feature type="compositionally biased region" description="Polar residues" evidence="6">
    <location>
        <begin position="114"/>
        <end position="124"/>
    </location>
</feature>
<protein>
    <recommendedName>
        <fullName evidence="7">Zn(2)-C6 fungal-type domain-containing protein</fullName>
    </recommendedName>
</protein>
<evidence type="ECO:0000313" key="8">
    <source>
        <dbReference type="EMBL" id="KXN74755.1"/>
    </source>
</evidence>
<feature type="compositionally biased region" description="Polar residues" evidence="6">
    <location>
        <begin position="68"/>
        <end position="85"/>
    </location>
</feature>
<dbReference type="Gene3D" id="4.10.240.10">
    <property type="entry name" value="Zn(2)-C6 fungal-type DNA-binding domain"/>
    <property type="match status" value="1"/>
</dbReference>
<feature type="compositionally biased region" description="Polar residues" evidence="6">
    <location>
        <begin position="93"/>
        <end position="106"/>
    </location>
</feature>
<dbReference type="CDD" id="cd00067">
    <property type="entry name" value="GAL4"/>
    <property type="match status" value="1"/>
</dbReference>
<keyword evidence="3" id="KW-0805">Transcription regulation</keyword>
<accession>A0A137PIE7</accession>
<evidence type="ECO:0000256" key="5">
    <source>
        <dbReference type="ARBA" id="ARBA00023242"/>
    </source>
</evidence>
<evidence type="ECO:0000256" key="6">
    <source>
        <dbReference type="SAM" id="MobiDB-lite"/>
    </source>
</evidence>
<reference evidence="8 9" key="1">
    <citation type="journal article" date="2015" name="Genome Biol. Evol.">
        <title>Phylogenomic analyses indicate that early fungi evolved digesting cell walls of algal ancestors of land plants.</title>
        <authorList>
            <person name="Chang Y."/>
            <person name="Wang S."/>
            <person name="Sekimoto S."/>
            <person name="Aerts A.L."/>
            <person name="Choi C."/>
            <person name="Clum A."/>
            <person name="LaButti K.M."/>
            <person name="Lindquist E.A."/>
            <person name="Yee Ngan C."/>
            <person name="Ohm R.A."/>
            <person name="Salamov A.A."/>
            <person name="Grigoriev I.V."/>
            <person name="Spatafora J.W."/>
            <person name="Berbee M.L."/>
        </authorList>
    </citation>
    <scope>NUCLEOTIDE SEQUENCE [LARGE SCALE GENOMIC DNA]</scope>
    <source>
        <strain evidence="8 9">NRRL 28638</strain>
    </source>
</reference>
<dbReference type="SUPFAM" id="SSF57701">
    <property type="entry name" value="Zn2/Cys6 DNA-binding domain"/>
    <property type="match status" value="1"/>
</dbReference>
<evidence type="ECO:0000259" key="7">
    <source>
        <dbReference type="PROSITE" id="PS50048"/>
    </source>
</evidence>
<dbReference type="PANTHER" id="PTHR47338">
    <property type="entry name" value="ZN(II)2CYS6 TRANSCRIPTION FACTOR (EUROFUNG)-RELATED"/>
    <property type="match status" value="1"/>
</dbReference>
<evidence type="ECO:0000256" key="1">
    <source>
        <dbReference type="ARBA" id="ARBA00004123"/>
    </source>
</evidence>
<dbReference type="InterPro" id="IPR050815">
    <property type="entry name" value="TF_fung"/>
</dbReference>
<evidence type="ECO:0000256" key="2">
    <source>
        <dbReference type="ARBA" id="ARBA00022723"/>
    </source>
</evidence>
<dbReference type="PROSITE" id="PS50048">
    <property type="entry name" value="ZN2_CY6_FUNGAL_2"/>
    <property type="match status" value="1"/>
</dbReference>
<feature type="region of interest" description="Disordered" evidence="6">
    <location>
        <begin position="65"/>
        <end position="124"/>
    </location>
</feature>
<organism evidence="8 9">
    <name type="scientific">Conidiobolus coronatus (strain ATCC 28846 / CBS 209.66 / NRRL 28638)</name>
    <name type="common">Delacroixia coronata</name>
    <dbReference type="NCBI Taxonomy" id="796925"/>
    <lineage>
        <taxon>Eukaryota</taxon>
        <taxon>Fungi</taxon>
        <taxon>Fungi incertae sedis</taxon>
        <taxon>Zoopagomycota</taxon>
        <taxon>Entomophthoromycotina</taxon>
        <taxon>Entomophthoromycetes</taxon>
        <taxon>Entomophthorales</taxon>
        <taxon>Ancylistaceae</taxon>
        <taxon>Conidiobolus</taxon>
    </lineage>
</organism>
<dbReference type="SMART" id="SM00066">
    <property type="entry name" value="GAL4"/>
    <property type="match status" value="1"/>
</dbReference>
<keyword evidence="2" id="KW-0479">Metal-binding</keyword>
<evidence type="ECO:0000256" key="4">
    <source>
        <dbReference type="ARBA" id="ARBA00023163"/>
    </source>
</evidence>
<dbReference type="InterPro" id="IPR001138">
    <property type="entry name" value="Zn2Cys6_DnaBD"/>
</dbReference>
<dbReference type="PANTHER" id="PTHR47338:SF5">
    <property type="entry name" value="ZN(II)2CYS6 TRANSCRIPTION FACTOR (EUROFUNG)"/>
    <property type="match status" value="1"/>
</dbReference>
<gene>
    <name evidence="8" type="ORF">CONCODRAFT_14522</name>
</gene>
<dbReference type="GO" id="GO:0008270">
    <property type="term" value="F:zinc ion binding"/>
    <property type="evidence" value="ECO:0007669"/>
    <property type="project" value="InterPro"/>
</dbReference>
<dbReference type="GO" id="GO:0000981">
    <property type="term" value="F:DNA-binding transcription factor activity, RNA polymerase II-specific"/>
    <property type="evidence" value="ECO:0007669"/>
    <property type="project" value="InterPro"/>
</dbReference>
<evidence type="ECO:0000313" key="9">
    <source>
        <dbReference type="Proteomes" id="UP000070444"/>
    </source>
</evidence>
<sequence length="565" mass="63987">MSSIKGSLELSWNLNGTPDSQVILLSCNVCRKRKVKCDRGKPFCYRCIQSGAQCQYTPIKSKHRRNLKTSIGSNPSTPASLSESLTIEEKSKASTSPGSKPNTTRSGKPPVLQLMSTTSPSGEVSYTVDENSQLVLIGKYIELMDQISPHIFKPSLSQTMSRYPSVLYSILACGALYIYRGKSDEQPPIIISYDQIEILCEQAAKLVTTEGGHTDPSYGLTHLNLAFLYLVENKFEKGWAQSASACKLSVHYQLYLYEGYPNDKIDETIIDNYERETQLRLWWGIYLQDSALSLIYDMPSNLQGIPIRFLEERTCPGPCVMNSVGARTVATEECIHTKVELEVLHASKSQLLLEFFLISLIVQSKQLNQKLQDPFYLAKHNPQTDIEFKNFKTRVEKWEKFIGSQFPIDPYLNNPNLAIYCDIQPVTLALTINVMLNDIIISVSYPNVMFPSIVGHPFSQKGFDAAMTSIRIFCWLSQHVDLTIGPLWYFSIMNSCKVLYHATLFPSPPDKRIIAKDILNEFMCIYSTMSTQWQKMTELFMVKLQKIVDAVNSQSNSTIFDFKKN</sequence>
<keyword evidence="4" id="KW-0804">Transcription</keyword>
<dbReference type="Proteomes" id="UP000070444">
    <property type="component" value="Unassembled WGS sequence"/>
</dbReference>
<keyword evidence="5" id="KW-0539">Nucleus</keyword>
<dbReference type="PROSITE" id="PS00463">
    <property type="entry name" value="ZN2_CY6_FUNGAL_1"/>
    <property type="match status" value="1"/>
</dbReference>
<dbReference type="OrthoDB" id="10261408at2759"/>
<dbReference type="GO" id="GO:0005634">
    <property type="term" value="C:nucleus"/>
    <property type="evidence" value="ECO:0007669"/>
    <property type="project" value="UniProtKB-SubCell"/>
</dbReference>
<feature type="domain" description="Zn(2)-C6 fungal-type" evidence="7">
    <location>
        <begin position="26"/>
        <end position="56"/>
    </location>
</feature>
<evidence type="ECO:0000256" key="3">
    <source>
        <dbReference type="ARBA" id="ARBA00023015"/>
    </source>
</evidence>
<dbReference type="AlphaFoldDB" id="A0A137PIE7"/>
<name>A0A137PIE7_CONC2</name>
<dbReference type="EMBL" id="KQ964420">
    <property type="protein sequence ID" value="KXN74755.1"/>
    <property type="molecule type" value="Genomic_DNA"/>
</dbReference>
<dbReference type="CDD" id="cd12148">
    <property type="entry name" value="fungal_TF_MHR"/>
    <property type="match status" value="1"/>
</dbReference>
<comment type="subcellular location">
    <subcellularLocation>
        <location evidence="1">Nucleus</location>
    </subcellularLocation>
</comment>